<accession>A0A9D7XCQ2</accession>
<protein>
    <submittedName>
        <fullName evidence="1">Uncharacterized protein</fullName>
    </submittedName>
</protein>
<evidence type="ECO:0000313" key="1">
    <source>
        <dbReference type="EMBL" id="MBK9717024.1"/>
    </source>
</evidence>
<gene>
    <name evidence="1" type="ORF">IPO85_05845</name>
</gene>
<reference evidence="1 2" key="1">
    <citation type="submission" date="2020-10" db="EMBL/GenBank/DDBJ databases">
        <title>Connecting structure to function with the recovery of over 1000 high-quality activated sludge metagenome-assembled genomes encoding full-length rRNA genes using long-read sequencing.</title>
        <authorList>
            <person name="Singleton C.M."/>
            <person name="Petriglieri F."/>
            <person name="Kristensen J.M."/>
            <person name="Kirkegaard R.H."/>
            <person name="Michaelsen T.Y."/>
            <person name="Andersen M.H."/>
            <person name="Karst S.M."/>
            <person name="Dueholm M.S."/>
            <person name="Nielsen P.H."/>
            <person name="Albertsen M."/>
        </authorList>
    </citation>
    <scope>NUCLEOTIDE SEQUENCE [LARGE SCALE GENOMIC DNA]</scope>
    <source>
        <strain evidence="1">Ribe_18-Q3-R11-54_BAT3C.373</strain>
    </source>
</reference>
<name>A0A9D7XCQ2_9BACT</name>
<dbReference type="AlphaFoldDB" id="A0A9D7XCQ2"/>
<dbReference type="EMBL" id="JADKFW010000004">
    <property type="protein sequence ID" value="MBK9717024.1"/>
    <property type="molecule type" value="Genomic_DNA"/>
</dbReference>
<organism evidence="1 2">
    <name type="scientific">Candidatus Defluviibacterium haderslevense</name>
    <dbReference type="NCBI Taxonomy" id="2981993"/>
    <lineage>
        <taxon>Bacteria</taxon>
        <taxon>Pseudomonadati</taxon>
        <taxon>Bacteroidota</taxon>
        <taxon>Saprospiria</taxon>
        <taxon>Saprospirales</taxon>
        <taxon>Saprospiraceae</taxon>
        <taxon>Candidatus Defluviibacterium</taxon>
    </lineage>
</organism>
<evidence type="ECO:0000313" key="2">
    <source>
        <dbReference type="Proteomes" id="UP000808349"/>
    </source>
</evidence>
<proteinExistence type="predicted"/>
<dbReference type="Proteomes" id="UP000808349">
    <property type="component" value="Unassembled WGS sequence"/>
</dbReference>
<sequence length="159" mass="18595">MFRLFLFNLIVLHSACAQTNKSHTNKLVLSNIYIQAIADFIKVANKKNTTVFDTLFIANRKLNQPDDFPDIDLPSQIEHTQIVLISPDRAKISQHGRKSRIYINLVGWVNQLKAEFIFVVFSNGFDHQYDYNIAYRYNIKRKNFELENVLFNGPPFEKK</sequence>
<comment type="caution">
    <text evidence="1">The sequence shown here is derived from an EMBL/GenBank/DDBJ whole genome shotgun (WGS) entry which is preliminary data.</text>
</comment>